<feature type="region of interest" description="Disordered" evidence="1">
    <location>
        <begin position="32"/>
        <end position="113"/>
    </location>
</feature>
<evidence type="ECO:0000256" key="1">
    <source>
        <dbReference type="SAM" id="MobiDB-lite"/>
    </source>
</evidence>
<dbReference type="RefSeq" id="WP_184076215.1">
    <property type="nucleotide sequence ID" value="NZ_JACHDS010000001.1"/>
</dbReference>
<comment type="caution">
    <text evidence="3">The sequence shown here is derived from an EMBL/GenBank/DDBJ whole genome shotgun (WGS) entry which is preliminary data.</text>
</comment>
<evidence type="ECO:0000313" key="3">
    <source>
        <dbReference type="EMBL" id="MBB6172998.1"/>
    </source>
</evidence>
<evidence type="ECO:0000313" key="4">
    <source>
        <dbReference type="Proteomes" id="UP000546642"/>
    </source>
</evidence>
<dbReference type="PRINTS" id="PR01217">
    <property type="entry name" value="PRICHEXTENSN"/>
</dbReference>
<organism evidence="3 4">
    <name type="scientific">Nocardiopsis mwathae</name>
    <dbReference type="NCBI Taxonomy" id="1472723"/>
    <lineage>
        <taxon>Bacteria</taxon>
        <taxon>Bacillati</taxon>
        <taxon>Actinomycetota</taxon>
        <taxon>Actinomycetes</taxon>
        <taxon>Streptosporangiales</taxon>
        <taxon>Nocardiopsidaceae</taxon>
        <taxon>Nocardiopsis</taxon>
    </lineage>
</organism>
<keyword evidence="4" id="KW-1185">Reference proteome</keyword>
<keyword evidence="2" id="KW-0812">Transmembrane</keyword>
<dbReference type="EMBL" id="JACHDS010000001">
    <property type="protein sequence ID" value="MBB6172998.1"/>
    <property type="molecule type" value="Genomic_DNA"/>
</dbReference>
<feature type="compositionally biased region" description="Basic and acidic residues" evidence="1">
    <location>
        <begin position="101"/>
        <end position="112"/>
    </location>
</feature>
<keyword evidence="2" id="KW-1133">Transmembrane helix</keyword>
<name>A0A7X0D664_9ACTN</name>
<reference evidence="3 4" key="1">
    <citation type="submission" date="2020-08" db="EMBL/GenBank/DDBJ databases">
        <title>Sequencing the genomes of 1000 actinobacteria strains.</title>
        <authorList>
            <person name="Klenk H.-P."/>
        </authorList>
    </citation>
    <scope>NUCLEOTIDE SEQUENCE [LARGE SCALE GENOMIC DNA]</scope>
    <source>
        <strain evidence="3 4">DSM 46659</strain>
    </source>
</reference>
<dbReference type="AlphaFoldDB" id="A0A7X0D664"/>
<accession>A0A7X0D664</accession>
<feature type="transmembrane region" description="Helical" evidence="2">
    <location>
        <begin position="7"/>
        <end position="29"/>
    </location>
</feature>
<feature type="compositionally biased region" description="Pro residues" evidence="1">
    <location>
        <begin position="39"/>
        <end position="77"/>
    </location>
</feature>
<gene>
    <name evidence="3" type="ORF">HNR23_003058</name>
</gene>
<sequence length="218" mass="22783">MGLGKKIAAISAGLAAFCGITGITGVWIYENANSEDGPAPEPPSTTPPVPTPSSPPTEPPDEPPTPTPHPTRTPTPTPRSGDDGFTPGPGVTRGTPPVPPEHNDPPGPEEVRNANTPITVTIEIDNNSQVGVNTWRQVHNMRVGVRVSDRIGSIRRDCYTSLEVVKNGSVVDTGSATCAGAYGLSTRRYGTGEITIRISVETAWGATGADERTISIVE</sequence>
<proteinExistence type="predicted"/>
<protein>
    <submittedName>
        <fullName evidence="3">Uncharacterized protein</fullName>
    </submittedName>
</protein>
<keyword evidence="2" id="KW-0472">Membrane</keyword>
<feature type="compositionally biased region" description="Low complexity" evidence="1">
    <location>
        <begin position="86"/>
        <end position="95"/>
    </location>
</feature>
<dbReference type="Proteomes" id="UP000546642">
    <property type="component" value="Unassembled WGS sequence"/>
</dbReference>
<evidence type="ECO:0000256" key="2">
    <source>
        <dbReference type="SAM" id="Phobius"/>
    </source>
</evidence>